<sequence length="87" mass="9949">MKPKESEPTPLKKMYEEQCSALVRMMNTYKENRLTENFSNWMGALDRKLGEFGKDILHVSTSEAVRAYIDGLPAEDFAEKFKLETGG</sequence>
<evidence type="ECO:0000313" key="1">
    <source>
        <dbReference type="EMBL" id="KKM87517.1"/>
    </source>
</evidence>
<name>A0A0F9P219_9ZZZZ</name>
<accession>A0A0F9P219</accession>
<proteinExistence type="predicted"/>
<protein>
    <submittedName>
        <fullName evidence="1">Uncharacterized protein</fullName>
    </submittedName>
</protein>
<reference evidence="1" key="1">
    <citation type="journal article" date="2015" name="Nature">
        <title>Complex archaea that bridge the gap between prokaryotes and eukaryotes.</title>
        <authorList>
            <person name="Spang A."/>
            <person name="Saw J.H."/>
            <person name="Jorgensen S.L."/>
            <person name="Zaremba-Niedzwiedzka K."/>
            <person name="Martijn J."/>
            <person name="Lind A.E."/>
            <person name="van Eijk R."/>
            <person name="Schleper C."/>
            <person name="Guy L."/>
            <person name="Ettema T.J."/>
        </authorList>
    </citation>
    <scope>NUCLEOTIDE SEQUENCE</scope>
</reference>
<organism evidence="1">
    <name type="scientific">marine sediment metagenome</name>
    <dbReference type="NCBI Taxonomy" id="412755"/>
    <lineage>
        <taxon>unclassified sequences</taxon>
        <taxon>metagenomes</taxon>
        <taxon>ecological metagenomes</taxon>
    </lineage>
</organism>
<dbReference type="EMBL" id="LAZR01007091">
    <property type="protein sequence ID" value="KKM87517.1"/>
    <property type="molecule type" value="Genomic_DNA"/>
</dbReference>
<gene>
    <name evidence="1" type="ORF">LCGC14_1268150</name>
</gene>
<comment type="caution">
    <text evidence="1">The sequence shown here is derived from an EMBL/GenBank/DDBJ whole genome shotgun (WGS) entry which is preliminary data.</text>
</comment>
<dbReference type="AlphaFoldDB" id="A0A0F9P219"/>